<organism evidence="5 6">
    <name type="scientific">Dryococelus australis</name>
    <dbReference type="NCBI Taxonomy" id="614101"/>
    <lineage>
        <taxon>Eukaryota</taxon>
        <taxon>Metazoa</taxon>
        <taxon>Ecdysozoa</taxon>
        <taxon>Arthropoda</taxon>
        <taxon>Hexapoda</taxon>
        <taxon>Insecta</taxon>
        <taxon>Pterygota</taxon>
        <taxon>Neoptera</taxon>
        <taxon>Polyneoptera</taxon>
        <taxon>Phasmatodea</taxon>
        <taxon>Verophasmatodea</taxon>
        <taxon>Anareolatae</taxon>
        <taxon>Phasmatidae</taxon>
        <taxon>Eurycanthinae</taxon>
        <taxon>Dryococelus</taxon>
    </lineage>
</organism>
<keyword evidence="6" id="KW-1185">Reference proteome</keyword>
<evidence type="ECO:0000313" key="5">
    <source>
        <dbReference type="EMBL" id="KAJ8868506.1"/>
    </source>
</evidence>
<dbReference type="PANTHER" id="PTHR13489:SF0">
    <property type="entry name" value="MINI-CHROMOSOME MAINTENANCE COMPLEX-BINDING PROTEIN"/>
    <property type="match status" value="1"/>
</dbReference>
<reference evidence="5 6" key="1">
    <citation type="submission" date="2023-02" db="EMBL/GenBank/DDBJ databases">
        <title>LHISI_Scaffold_Assembly.</title>
        <authorList>
            <person name="Stuart O.P."/>
            <person name="Cleave R."/>
            <person name="Magrath M.J.L."/>
            <person name="Mikheyev A.S."/>
        </authorList>
    </citation>
    <scope>NUCLEOTIDE SEQUENCE [LARGE SCALE GENOMIC DNA]</scope>
    <source>
        <strain evidence="5">Daus_M_001</strain>
        <tissue evidence="5">Leg muscle</tissue>
    </source>
</reference>
<evidence type="ECO:0000313" key="6">
    <source>
        <dbReference type="Proteomes" id="UP001159363"/>
    </source>
</evidence>
<comment type="caution">
    <text evidence="5">The sequence shown here is derived from an EMBL/GenBank/DDBJ whole genome shotgun (WGS) entry which is preliminary data.</text>
</comment>
<protein>
    <recommendedName>
        <fullName evidence="3">Mini-chromosome maintenance complex-binding protein</fullName>
    </recommendedName>
</protein>
<evidence type="ECO:0000256" key="2">
    <source>
        <dbReference type="ARBA" id="ARBA00007925"/>
    </source>
</evidence>
<keyword evidence="4" id="KW-0539">Nucleus</keyword>
<evidence type="ECO:0000256" key="4">
    <source>
        <dbReference type="ARBA" id="ARBA00023242"/>
    </source>
</evidence>
<evidence type="ECO:0000256" key="1">
    <source>
        <dbReference type="ARBA" id="ARBA00004123"/>
    </source>
</evidence>
<proteinExistence type="inferred from homology"/>
<gene>
    <name evidence="5" type="ORF">PR048_030034</name>
</gene>
<comment type="subcellular location">
    <subcellularLocation>
        <location evidence="1">Nucleus</location>
    </subcellularLocation>
</comment>
<accession>A0ABQ9G7U0</accession>
<dbReference type="Proteomes" id="UP001159363">
    <property type="component" value="Chromosome 13"/>
</dbReference>
<dbReference type="PANTHER" id="PTHR13489">
    <property type="entry name" value="MINI-CHROMOSOME MAINTENANCE COMPLEX-BINDING PROTEIN"/>
    <property type="match status" value="1"/>
</dbReference>
<evidence type="ECO:0000256" key="3">
    <source>
        <dbReference type="ARBA" id="ARBA00015405"/>
    </source>
</evidence>
<name>A0ABQ9G7U0_9NEOP</name>
<dbReference type="InterPro" id="IPR019140">
    <property type="entry name" value="MCM_complex-bd"/>
</dbReference>
<dbReference type="EMBL" id="JARBHB010000014">
    <property type="protein sequence ID" value="KAJ8868506.1"/>
    <property type="molecule type" value="Genomic_DNA"/>
</dbReference>
<dbReference type="Pfam" id="PF09739">
    <property type="entry name" value="MCM_bind"/>
    <property type="match status" value="1"/>
</dbReference>
<sequence>MCSWSISFWESNTEECWQQLKSNSVWESIPLLNRLPSHELVNEQLVRFRGMIQDMYDPEFYLSQYEVVSKTDACSSVRSGNYRDSIALE</sequence>
<feature type="non-terminal residue" evidence="5">
    <location>
        <position position="89"/>
    </location>
</feature>
<comment type="similarity">
    <text evidence="2">Belongs to the MCMBP family.</text>
</comment>